<evidence type="ECO:0000313" key="1">
    <source>
        <dbReference type="EMBL" id="CAB4869838.1"/>
    </source>
</evidence>
<protein>
    <submittedName>
        <fullName evidence="1">Unannotated protein</fullName>
    </submittedName>
</protein>
<name>A0A6J7DKF1_9ZZZZ</name>
<proteinExistence type="predicted"/>
<sequence>MAVRLVVSGVCKRYGPTTILDQIDLIVDAGEVIAPTAESGPVRLRACRVTLGL</sequence>
<dbReference type="EMBL" id="CAFBLP010000013">
    <property type="protein sequence ID" value="CAB4869838.1"/>
    <property type="molecule type" value="Genomic_DNA"/>
</dbReference>
<accession>A0A6J7DKF1</accession>
<organism evidence="1">
    <name type="scientific">freshwater metagenome</name>
    <dbReference type="NCBI Taxonomy" id="449393"/>
    <lineage>
        <taxon>unclassified sequences</taxon>
        <taxon>metagenomes</taxon>
        <taxon>ecological metagenomes</taxon>
    </lineage>
</organism>
<dbReference type="AlphaFoldDB" id="A0A6J7DKF1"/>
<reference evidence="1" key="1">
    <citation type="submission" date="2020-05" db="EMBL/GenBank/DDBJ databases">
        <authorList>
            <person name="Chiriac C."/>
            <person name="Salcher M."/>
            <person name="Ghai R."/>
            <person name="Kavagutti S V."/>
        </authorList>
    </citation>
    <scope>NUCLEOTIDE SEQUENCE</scope>
</reference>
<gene>
    <name evidence="1" type="ORF">UFOPK3376_00756</name>
</gene>